<dbReference type="PANTHER" id="PTHR30126">
    <property type="entry name" value="HTH-TYPE TRANSCRIPTIONAL REGULATOR"/>
    <property type="match status" value="1"/>
</dbReference>
<accession>A0ABP9REN1</accession>
<dbReference type="Pfam" id="PF00126">
    <property type="entry name" value="HTH_1"/>
    <property type="match status" value="1"/>
</dbReference>
<keyword evidence="3" id="KW-0238">DNA-binding</keyword>
<dbReference type="SUPFAM" id="SSF53850">
    <property type="entry name" value="Periplasmic binding protein-like II"/>
    <property type="match status" value="1"/>
</dbReference>
<dbReference type="InterPro" id="IPR005119">
    <property type="entry name" value="LysR_subst-bd"/>
</dbReference>
<evidence type="ECO:0000256" key="3">
    <source>
        <dbReference type="ARBA" id="ARBA00023125"/>
    </source>
</evidence>
<evidence type="ECO:0000313" key="7">
    <source>
        <dbReference type="Proteomes" id="UP001428817"/>
    </source>
</evidence>
<keyword evidence="4" id="KW-0804">Transcription</keyword>
<protein>
    <submittedName>
        <fullName evidence="6">LysR family transcriptional regulator</fullName>
    </submittedName>
</protein>
<dbReference type="EMBL" id="BAABJP010000068">
    <property type="protein sequence ID" value="GAA5176035.1"/>
    <property type="molecule type" value="Genomic_DNA"/>
</dbReference>
<dbReference type="InterPro" id="IPR000847">
    <property type="entry name" value="LysR_HTH_N"/>
</dbReference>
<dbReference type="InterPro" id="IPR036390">
    <property type="entry name" value="WH_DNA-bd_sf"/>
</dbReference>
<dbReference type="Gene3D" id="1.10.10.10">
    <property type="entry name" value="Winged helix-like DNA-binding domain superfamily/Winged helix DNA-binding domain"/>
    <property type="match status" value="1"/>
</dbReference>
<feature type="domain" description="HTH lysR-type" evidence="5">
    <location>
        <begin position="2"/>
        <end position="59"/>
    </location>
</feature>
<keyword evidence="2" id="KW-0805">Transcription regulation</keyword>
<reference evidence="7" key="1">
    <citation type="journal article" date="2019" name="Int. J. Syst. Evol. Microbiol.">
        <title>The Global Catalogue of Microorganisms (GCM) 10K type strain sequencing project: providing services to taxonomists for standard genome sequencing and annotation.</title>
        <authorList>
            <consortium name="The Broad Institute Genomics Platform"/>
            <consortium name="The Broad Institute Genome Sequencing Center for Infectious Disease"/>
            <person name="Wu L."/>
            <person name="Ma J."/>
        </authorList>
    </citation>
    <scope>NUCLEOTIDE SEQUENCE [LARGE SCALE GENOMIC DNA]</scope>
    <source>
        <strain evidence="7">JCM 18303</strain>
    </source>
</reference>
<dbReference type="InterPro" id="IPR036388">
    <property type="entry name" value="WH-like_DNA-bd_sf"/>
</dbReference>
<dbReference type="Gene3D" id="3.40.190.10">
    <property type="entry name" value="Periplasmic binding protein-like II"/>
    <property type="match status" value="2"/>
</dbReference>
<proteinExistence type="inferred from homology"/>
<dbReference type="RefSeq" id="WP_185065659.1">
    <property type="nucleotide sequence ID" value="NZ_BAABJP010000068.1"/>
</dbReference>
<dbReference type="Proteomes" id="UP001428817">
    <property type="component" value="Unassembled WGS sequence"/>
</dbReference>
<comment type="caution">
    <text evidence="6">The sequence shown here is derived from an EMBL/GenBank/DDBJ whole genome shotgun (WGS) entry which is preliminary data.</text>
</comment>
<gene>
    <name evidence="6" type="ORF">GCM10023321_83400</name>
</gene>
<evidence type="ECO:0000256" key="1">
    <source>
        <dbReference type="ARBA" id="ARBA00009437"/>
    </source>
</evidence>
<evidence type="ECO:0000256" key="2">
    <source>
        <dbReference type="ARBA" id="ARBA00023015"/>
    </source>
</evidence>
<dbReference type="PANTHER" id="PTHR30126:SF97">
    <property type="entry name" value="HTH-TYPE TRANSCRIPTIONAL REGULATOR ABGR"/>
    <property type="match status" value="1"/>
</dbReference>
<dbReference type="PROSITE" id="PS50931">
    <property type="entry name" value="HTH_LYSR"/>
    <property type="match status" value="1"/>
</dbReference>
<comment type="similarity">
    <text evidence="1">Belongs to the LysR transcriptional regulatory family.</text>
</comment>
<evidence type="ECO:0000256" key="4">
    <source>
        <dbReference type="ARBA" id="ARBA00023163"/>
    </source>
</evidence>
<name>A0ABP9REN1_9PSEU</name>
<dbReference type="Pfam" id="PF03466">
    <property type="entry name" value="LysR_substrate"/>
    <property type="match status" value="1"/>
</dbReference>
<keyword evidence="7" id="KW-1185">Reference proteome</keyword>
<dbReference type="SUPFAM" id="SSF46785">
    <property type="entry name" value="Winged helix' DNA-binding domain"/>
    <property type="match status" value="1"/>
</dbReference>
<organism evidence="6 7">
    <name type="scientific">Pseudonocardia eucalypti</name>
    <dbReference type="NCBI Taxonomy" id="648755"/>
    <lineage>
        <taxon>Bacteria</taxon>
        <taxon>Bacillati</taxon>
        <taxon>Actinomycetota</taxon>
        <taxon>Actinomycetes</taxon>
        <taxon>Pseudonocardiales</taxon>
        <taxon>Pseudonocardiaceae</taxon>
        <taxon>Pseudonocardia</taxon>
    </lineage>
</organism>
<evidence type="ECO:0000259" key="5">
    <source>
        <dbReference type="PROSITE" id="PS50931"/>
    </source>
</evidence>
<sequence>MLELRRLRLLRELSRRGTVAEVGKALHLSPSGVSQQLNQLESEVGVPLLERVGRRLQLTPAGSALVAHTEAILARLEQAGAELAALSGEPRGTVRVASFQTATHALVLPALARLRRHEGLAVRLSVLEPESALPALLARDFDIVIGEDYPGVRAEIPDGLARTELCTDPLRFAVADQTRTPGIAAARDAIWVMEPKGSAARAWATNLCRAAGFEPEVGYESDDMTAHEELVRLGHAVGFLSDLLWRGRTPPVGLIPVPGQARTLYAVMRRGGEAHPAVRAVRDALREQVG</sequence>
<evidence type="ECO:0000313" key="6">
    <source>
        <dbReference type="EMBL" id="GAA5176035.1"/>
    </source>
</evidence>